<feature type="transmembrane region" description="Helical" evidence="2">
    <location>
        <begin position="169"/>
        <end position="194"/>
    </location>
</feature>
<gene>
    <name evidence="5" type="ORF">HHUSO_G10744</name>
</gene>
<dbReference type="PANTHER" id="PTHR37996:SF1">
    <property type="entry name" value="B- AND T-LYMPHOCYTE ATTENUATOR"/>
    <property type="match status" value="1"/>
</dbReference>
<feature type="compositionally biased region" description="Polar residues" evidence="1">
    <location>
        <begin position="148"/>
        <end position="163"/>
    </location>
</feature>
<proteinExistence type="predicted"/>
<dbReference type="InterPro" id="IPR013783">
    <property type="entry name" value="Ig-like_fold"/>
</dbReference>
<sequence length="344" mass="38137">MEGLWLQERRVDLAYFLLLILCIEVKGQDSACSLEVRVPRNTAWNVSVMKTLTINCTVNYCEEEPQVTWCKVLGTDCKPLNATVETSWNQSSIHSAVSFLTFSNISSNDSGQYRCKAVDVRGISSVGHSITVSVNNAAVCSSEEENVPTPNMTTSGAQEKKPTPQNDSWLTYIYICVGVLSLIIIVALISFFCIQGHRVRPKSKEAMQNNQKHKTPKASRQSSTAASLPSRPSDRIKPAGLAEESVYDNDHHSRTSRHTRVSSSRGRASSTNESAPVAIMINPPDIYYNQEVEDENCPIVYAALRHAYKTEEGSQHVRLSAASEEQTEYAAVRVKNGFRTQDDV</sequence>
<dbReference type="InterPro" id="IPR039257">
    <property type="entry name" value="BTLA"/>
</dbReference>
<reference evidence="5 6" key="1">
    <citation type="submission" date="2021-05" db="EMBL/GenBank/DDBJ databases">
        <authorList>
            <person name="Zahm M."/>
            <person name="Klopp C."/>
            <person name="Cabau C."/>
            <person name="Kuhl H."/>
            <person name="Suciu R."/>
            <person name="Ciorpac M."/>
            <person name="Holostenco D."/>
            <person name="Gessner J."/>
            <person name="Wuertz S."/>
            <person name="Hohne C."/>
            <person name="Stock M."/>
            <person name="Gislard M."/>
            <person name="Lluch J."/>
            <person name="Milhes M."/>
            <person name="Lampietro C."/>
            <person name="Lopez Roques C."/>
            <person name="Donnadieu C."/>
            <person name="Du K."/>
            <person name="Schartl M."/>
            <person name="Guiguen Y."/>
        </authorList>
    </citation>
    <scope>NUCLEOTIDE SEQUENCE [LARGE SCALE GENOMIC DNA]</scope>
    <source>
        <strain evidence="5">Hh-F2</strain>
        <tissue evidence="5">Blood</tissue>
    </source>
</reference>
<name>A0ABR0ZQC8_HUSHU</name>
<dbReference type="EMBL" id="JAHFZB010000008">
    <property type="protein sequence ID" value="KAK6487020.1"/>
    <property type="molecule type" value="Genomic_DNA"/>
</dbReference>
<dbReference type="PROSITE" id="PS50835">
    <property type="entry name" value="IG_LIKE"/>
    <property type="match status" value="1"/>
</dbReference>
<dbReference type="InterPro" id="IPR013098">
    <property type="entry name" value="Ig_I-set"/>
</dbReference>
<keyword evidence="3" id="KW-0732">Signal</keyword>
<feature type="region of interest" description="Disordered" evidence="1">
    <location>
        <begin position="142"/>
        <end position="163"/>
    </location>
</feature>
<dbReference type="InterPro" id="IPR007110">
    <property type="entry name" value="Ig-like_dom"/>
</dbReference>
<evidence type="ECO:0000256" key="2">
    <source>
        <dbReference type="SAM" id="Phobius"/>
    </source>
</evidence>
<dbReference type="InterPro" id="IPR003599">
    <property type="entry name" value="Ig_sub"/>
</dbReference>
<feature type="signal peptide" evidence="3">
    <location>
        <begin position="1"/>
        <end position="27"/>
    </location>
</feature>
<keyword evidence="2" id="KW-0472">Membrane</keyword>
<dbReference type="Pfam" id="PF07679">
    <property type="entry name" value="I-set"/>
    <property type="match status" value="1"/>
</dbReference>
<dbReference type="SUPFAM" id="SSF48726">
    <property type="entry name" value="Immunoglobulin"/>
    <property type="match status" value="1"/>
</dbReference>
<accession>A0ABR0ZQC8</accession>
<keyword evidence="2" id="KW-1133">Transmembrane helix</keyword>
<organism evidence="5 6">
    <name type="scientific">Huso huso</name>
    <name type="common">Beluga</name>
    <name type="synonym">Acipenser huso</name>
    <dbReference type="NCBI Taxonomy" id="61971"/>
    <lineage>
        <taxon>Eukaryota</taxon>
        <taxon>Metazoa</taxon>
        <taxon>Chordata</taxon>
        <taxon>Craniata</taxon>
        <taxon>Vertebrata</taxon>
        <taxon>Euteleostomi</taxon>
        <taxon>Actinopterygii</taxon>
        <taxon>Chondrostei</taxon>
        <taxon>Acipenseriformes</taxon>
        <taxon>Acipenseridae</taxon>
        <taxon>Huso</taxon>
    </lineage>
</organism>
<feature type="chain" id="PRO_5046459116" evidence="3">
    <location>
        <begin position="28"/>
        <end position="344"/>
    </location>
</feature>
<dbReference type="SMART" id="SM00409">
    <property type="entry name" value="IG"/>
    <property type="match status" value="1"/>
</dbReference>
<protein>
    <submittedName>
        <fullName evidence="5">B- and T-lymphocyte attenuator-like isoform X1</fullName>
    </submittedName>
</protein>
<feature type="compositionally biased region" description="Polar residues" evidence="1">
    <location>
        <begin position="218"/>
        <end position="227"/>
    </location>
</feature>
<dbReference type="Gene3D" id="2.60.40.10">
    <property type="entry name" value="Immunoglobulins"/>
    <property type="match status" value="1"/>
</dbReference>
<dbReference type="Proteomes" id="UP001369086">
    <property type="component" value="Unassembled WGS sequence"/>
</dbReference>
<keyword evidence="6" id="KW-1185">Reference proteome</keyword>
<feature type="domain" description="Ig-like" evidence="4">
    <location>
        <begin position="39"/>
        <end position="133"/>
    </location>
</feature>
<evidence type="ECO:0000313" key="6">
    <source>
        <dbReference type="Proteomes" id="UP001369086"/>
    </source>
</evidence>
<dbReference type="PANTHER" id="PTHR37996">
    <property type="entry name" value="B- AND T-LYMPHOCYTE ATTENUATOR"/>
    <property type="match status" value="1"/>
</dbReference>
<evidence type="ECO:0000313" key="5">
    <source>
        <dbReference type="EMBL" id="KAK6487020.1"/>
    </source>
</evidence>
<evidence type="ECO:0000259" key="4">
    <source>
        <dbReference type="PROSITE" id="PS50835"/>
    </source>
</evidence>
<dbReference type="InterPro" id="IPR036179">
    <property type="entry name" value="Ig-like_dom_sf"/>
</dbReference>
<feature type="region of interest" description="Disordered" evidence="1">
    <location>
        <begin position="202"/>
        <end position="273"/>
    </location>
</feature>
<evidence type="ECO:0000256" key="3">
    <source>
        <dbReference type="SAM" id="SignalP"/>
    </source>
</evidence>
<comment type="caution">
    <text evidence="5">The sequence shown here is derived from an EMBL/GenBank/DDBJ whole genome shotgun (WGS) entry which is preliminary data.</text>
</comment>
<evidence type="ECO:0000256" key="1">
    <source>
        <dbReference type="SAM" id="MobiDB-lite"/>
    </source>
</evidence>
<keyword evidence="2" id="KW-0812">Transmembrane</keyword>